<dbReference type="InterPro" id="IPR002418">
    <property type="entry name" value="Tscrpt_reg_Myc"/>
</dbReference>
<evidence type="ECO:0000256" key="1">
    <source>
        <dbReference type="ARBA" id="ARBA00022553"/>
    </source>
</evidence>
<dbReference type="PRINTS" id="PR00044">
    <property type="entry name" value="LEUZIPPRMYC"/>
</dbReference>
<keyword evidence="3" id="KW-0175">Coiled coil</keyword>
<gene>
    <name evidence="6" type="primary">Mycn</name>
    <name evidence="6" type="ORF">LARSMI_R09246</name>
</gene>
<dbReference type="InterPro" id="IPR011598">
    <property type="entry name" value="bHLH_dom"/>
</dbReference>
<feature type="region of interest" description="Disordered" evidence="4">
    <location>
        <begin position="188"/>
        <end position="252"/>
    </location>
</feature>
<evidence type="ECO:0000256" key="3">
    <source>
        <dbReference type="SAM" id="Coils"/>
    </source>
</evidence>
<dbReference type="Pfam" id="PF01056">
    <property type="entry name" value="Myc_N"/>
    <property type="match status" value="2"/>
</dbReference>
<feature type="non-terminal residue" evidence="6">
    <location>
        <position position="423"/>
    </location>
</feature>
<dbReference type="PANTHER" id="PTHR45851">
    <property type="entry name" value="MYC PROTO-ONCOGENE"/>
    <property type="match status" value="1"/>
</dbReference>
<evidence type="ECO:0000256" key="2">
    <source>
        <dbReference type="ARBA" id="ARBA00023125"/>
    </source>
</evidence>
<keyword evidence="1" id="KW-0597">Phosphoprotein</keyword>
<comment type="caution">
    <text evidence="6">The sequence shown here is derived from an EMBL/GenBank/DDBJ whole genome shotgun (WGS) entry which is preliminary data.</text>
</comment>
<dbReference type="Proteomes" id="UP000620207">
    <property type="component" value="Unassembled WGS sequence"/>
</dbReference>
<evidence type="ECO:0000313" key="6">
    <source>
        <dbReference type="EMBL" id="NXX05032.1"/>
    </source>
</evidence>
<dbReference type="CDD" id="cd11456">
    <property type="entry name" value="bHLHzip_N-Myc_like"/>
    <property type="match status" value="1"/>
</dbReference>
<evidence type="ECO:0000256" key="4">
    <source>
        <dbReference type="SAM" id="MobiDB-lite"/>
    </source>
</evidence>
<proteinExistence type="predicted"/>
<dbReference type="InterPro" id="IPR012682">
    <property type="entry name" value="Tscrpt_reg_Myc_N"/>
</dbReference>
<dbReference type="PIRSF" id="PIRSF001705">
    <property type="entry name" value="Myc_protein"/>
    <property type="match status" value="1"/>
</dbReference>
<keyword evidence="2" id="KW-0238">DNA-binding</keyword>
<evidence type="ECO:0000259" key="5">
    <source>
        <dbReference type="PROSITE" id="PS50888"/>
    </source>
</evidence>
<evidence type="ECO:0000313" key="7">
    <source>
        <dbReference type="Proteomes" id="UP000620207"/>
    </source>
</evidence>
<organism evidence="6 7">
    <name type="scientific">Larus smithsonianus</name>
    <name type="common">American herring gull</name>
    <dbReference type="NCBI Taxonomy" id="243888"/>
    <lineage>
        <taxon>Eukaryota</taxon>
        <taxon>Metazoa</taxon>
        <taxon>Chordata</taxon>
        <taxon>Craniata</taxon>
        <taxon>Vertebrata</taxon>
        <taxon>Euteleostomi</taxon>
        <taxon>Archelosauria</taxon>
        <taxon>Archosauria</taxon>
        <taxon>Dinosauria</taxon>
        <taxon>Saurischia</taxon>
        <taxon>Theropoda</taxon>
        <taxon>Coelurosauria</taxon>
        <taxon>Aves</taxon>
        <taxon>Neognathae</taxon>
        <taxon>Neoaves</taxon>
        <taxon>Charadriiformes</taxon>
        <taxon>Laridae</taxon>
        <taxon>Larus</taxon>
    </lineage>
</organism>
<feature type="coiled-coil region" evidence="3">
    <location>
        <begin position="389"/>
        <end position="416"/>
    </location>
</feature>
<protein>
    <submittedName>
        <fullName evidence="6">MYCN protein</fullName>
    </submittedName>
</protein>
<feature type="domain" description="BHLH" evidence="5">
    <location>
        <begin position="340"/>
        <end position="392"/>
    </location>
</feature>
<dbReference type="GO" id="GO:0003677">
    <property type="term" value="F:DNA binding"/>
    <property type="evidence" value="ECO:0007669"/>
    <property type="project" value="UniProtKB-KW"/>
</dbReference>
<dbReference type="GO" id="GO:0003700">
    <property type="term" value="F:DNA-binding transcription factor activity"/>
    <property type="evidence" value="ECO:0007669"/>
    <property type="project" value="InterPro"/>
</dbReference>
<dbReference type="EMBL" id="WAAC01015854">
    <property type="protein sequence ID" value="NXX05032.1"/>
    <property type="molecule type" value="Genomic_DNA"/>
</dbReference>
<dbReference type="Pfam" id="PF00010">
    <property type="entry name" value="HLH"/>
    <property type="match status" value="1"/>
</dbReference>
<dbReference type="InterPro" id="IPR050433">
    <property type="entry name" value="Myc_transcription_factors"/>
</dbReference>
<feature type="non-terminal residue" evidence="6">
    <location>
        <position position="1"/>
    </location>
</feature>
<dbReference type="AlphaFoldDB" id="A0A852H0E7"/>
<sequence length="423" mass="47384">MPGMVSKNPDLEFDSLQPCFYPDEDDFYLCGPDSAPPGEDIWKKFELLPTPPLSPSRAGLQEHPPGGAPVPWGGAALGGCRPADPLDWASELLLLPPEADLWGGSDGGDFFETGLGVTNNLNSIIIQDCMWSGFSAREKLERAPLRERFALTEPKMPQNISPCPQRSPLGLKRGFVCRCAGPYDHRHEVGDPPRVPKPAVPLMSGSPAGAASPSASEQTQRLFHDEDEEEEDEEEEEIDVVTVEKRRSSSNKAVTTLTITVRPKNTTFPSVRTQQNELILKRCAPIHQQHNYAAPSPYMESEDAPPQKKLKTEVPRPVKPTIQPKSKSSSPRNSDSEDSERRRNHNILERQRRNDLRSSFLTLRDHVPELVKNEKAAKVVILKKATEYVHSLQAEEQKLLLEKEKLQARQQQLLKKIEYKRTC</sequence>
<dbReference type="SMART" id="SM00353">
    <property type="entry name" value="HLH"/>
    <property type="match status" value="1"/>
</dbReference>
<accession>A0A852H0E7</accession>
<dbReference type="FunFam" id="4.10.280.10:FF:000019">
    <property type="entry name" value="Myc proto-oncogene protein"/>
    <property type="match status" value="1"/>
</dbReference>
<dbReference type="InterPro" id="IPR036638">
    <property type="entry name" value="HLH_DNA-bd_sf"/>
</dbReference>
<keyword evidence="7" id="KW-1185">Reference proteome</keyword>
<feature type="compositionally biased region" description="Low complexity" evidence="4">
    <location>
        <begin position="204"/>
        <end position="216"/>
    </location>
</feature>
<dbReference type="SUPFAM" id="SSF47459">
    <property type="entry name" value="HLH, helix-loop-helix DNA-binding domain"/>
    <property type="match status" value="1"/>
</dbReference>
<dbReference type="GO" id="GO:0046983">
    <property type="term" value="F:protein dimerization activity"/>
    <property type="evidence" value="ECO:0007669"/>
    <property type="project" value="InterPro"/>
</dbReference>
<feature type="compositionally biased region" description="Low complexity" evidence="4">
    <location>
        <begin position="324"/>
        <end position="333"/>
    </location>
</feature>
<feature type="region of interest" description="Disordered" evidence="4">
    <location>
        <begin position="53"/>
        <end position="76"/>
    </location>
</feature>
<dbReference type="Gene3D" id="4.10.280.10">
    <property type="entry name" value="Helix-loop-helix DNA-binding domain"/>
    <property type="match status" value="1"/>
</dbReference>
<feature type="compositionally biased region" description="Acidic residues" evidence="4">
    <location>
        <begin position="225"/>
        <end position="239"/>
    </location>
</feature>
<name>A0A852H0E7_9CHAR</name>
<dbReference type="PROSITE" id="PS50888">
    <property type="entry name" value="BHLH"/>
    <property type="match status" value="1"/>
</dbReference>
<reference evidence="6" key="1">
    <citation type="submission" date="2020-02" db="EMBL/GenBank/DDBJ databases">
        <title>Bird 10,000 Genomes (B10K) Project - Family phase.</title>
        <authorList>
            <person name="Zhang G."/>
        </authorList>
    </citation>
    <scope>NUCLEOTIDE SEQUENCE</scope>
    <source>
        <strain evidence="6">B10K-DU-002-28</strain>
        <tissue evidence="6">Muscle</tissue>
    </source>
</reference>
<feature type="region of interest" description="Disordered" evidence="4">
    <location>
        <begin position="292"/>
        <end position="351"/>
    </location>
</feature>